<evidence type="ECO:0000256" key="6">
    <source>
        <dbReference type="PROSITE-ProRule" id="PRU00042"/>
    </source>
</evidence>
<evidence type="ECO:0000256" key="4">
    <source>
        <dbReference type="ARBA" id="ARBA00022833"/>
    </source>
</evidence>
<evidence type="ECO:0000256" key="2">
    <source>
        <dbReference type="ARBA" id="ARBA00022737"/>
    </source>
</evidence>
<evidence type="ECO:0000313" key="11">
    <source>
        <dbReference type="Proteomes" id="UP000708208"/>
    </source>
</evidence>
<feature type="region of interest" description="Disordered" evidence="7">
    <location>
        <begin position="894"/>
        <end position="972"/>
    </location>
</feature>
<dbReference type="GO" id="GO:0000981">
    <property type="term" value="F:DNA-binding transcription factor activity, RNA polymerase II-specific"/>
    <property type="evidence" value="ECO:0007669"/>
    <property type="project" value="TreeGrafter"/>
</dbReference>
<dbReference type="Proteomes" id="UP000708208">
    <property type="component" value="Unassembled WGS sequence"/>
</dbReference>
<dbReference type="GO" id="GO:0008270">
    <property type="term" value="F:zinc ion binding"/>
    <property type="evidence" value="ECO:0007669"/>
    <property type="project" value="UniProtKB-KW"/>
</dbReference>
<reference evidence="10" key="1">
    <citation type="submission" date="2021-06" db="EMBL/GenBank/DDBJ databases">
        <authorList>
            <person name="Hodson N. C."/>
            <person name="Mongue J. A."/>
            <person name="Jaron S. K."/>
        </authorList>
    </citation>
    <scope>NUCLEOTIDE SEQUENCE</scope>
</reference>
<feature type="compositionally biased region" description="Low complexity" evidence="7">
    <location>
        <begin position="950"/>
        <end position="972"/>
    </location>
</feature>
<dbReference type="OrthoDB" id="10554230at2759"/>
<dbReference type="SMART" id="SM00355">
    <property type="entry name" value="ZnF_C2H2"/>
    <property type="match status" value="6"/>
</dbReference>
<evidence type="ECO:0000256" key="1">
    <source>
        <dbReference type="ARBA" id="ARBA00022723"/>
    </source>
</evidence>
<dbReference type="PROSITE" id="PS50157">
    <property type="entry name" value="ZINC_FINGER_C2H2_2"/>
    <property type="match status" value="1"/>
</dbReference>
<dbReference type="PANTHER" id="PTHR24394:SF29">
    <property type="entry name" value="MYONEURIN"/>
    <property type="match status" value="1"/>
</dbReference>
<feature type="compositionally biased region" description="Polar residues" evidence="7">
    <location>
        <begin position="142"/>
        <end position="153"/>
    </location>
</feature>
<feature type="region of interest" description="Disordered" evidence="7">
    <location>
        <begin position="135"/>
        <end position="155"/>
    </location>
</feature>
<dbReference type="AlphaFoldDB" id="A0A8J2NW00"/>
<keyword evidence="3 6" id="KW-0863">Zinc-finger</keyword>
<gene>
    <name evidence="10" type="ORF">AFUS01_LOCUS17337</name>
</gene>
<dbReference type="PROSITE" id="PS50097">
    <property type="entry name" value="BTB"/>
    <property type="match status" value="1"/>
</dbReference>
<accession>A0A8J2NW00</accession>
<evidence type="ECO:0000256" key="7">
    <source>
        <dbReference type="SAM" id="MobiDB-lite"/>
    </source>
</evidence>
<keyword evidence="5" id="KW-0539">Nucleus</keyword>
<proteinExistence type="predicted"/>
<dbReference type="EMBL" id="CAJVCH010165075">
    <property type="protein sequence ID" value="CAG7728568.1"/>
    <property type="molecule type" value="Genomic_DNA"/>
</dbReference>
<name>A0A8J2NW00_9HEXA</name>
<protein>
    <submittedName>
        <fullName evidence="10">Uncharacterized protein</fullName>
    </submittedName>
</protein>
<feature type="domain" description="C2H2-type" evidence="9">
    <location>
        <begin position="377"/>
        <end position="400"/>
    </location>
</feature>
<evidence type="ECO:0000256" key="3">
    <source>
        <dbReference type="ARBA" id="ARBA00022771"/>
    </source>
</evidence>
<sequence length="972" mass="108537">MLVAGKKTPVKTPGKLMRLRCRLRPLFEGYLMNDQISEKDCDVTFECQGGQARGHKIILSIVSKFFCQVFADQKPYKPTTVYVPDVPVNIMKLILKLCYKDNIKLTMKTMRDLGNYLSMFGLAWDQFNFTEADSEEKGTPRVTMTSQNRQGTPRQVLPASSLGVKKPVVYTNVGGKLVSTGNVVATESTVLKSPSQTFVLDPKSVSNGGEESTGDFKFKIQNYKVQKELPKTHPRLILPKPPGFSHPATPAKLKVGPPVLKRMPQANAHMNTMTSDGIEVEMDDARDNDDAADGPESEHLFHEWMASVGKVSTSPPRLTKPSPIKRKASPVAAAVATSSKGGLDKASKRQCSVCSWVFDEDSKWRWHEERHVGINLFKCTLCEQLFSTARQVYQHEMMEHGIIGTCDEKPKSDNRNETQGFIGHMPVGEGNPRRIVIKSQYGTQYRRVVPLSPKRSKVSPVKTYKGNYAHLHYNFASRNSLIGIGEHEGQHLIESRKLKQLHWLYVCSKCENCSDSSSKAISHYKLCFPEKDPKFEDTVVKFRQGFYGKCKCPLCPRRYTSLGGFLIHCGHMHQEYRRVFSHINSEDKMMCVNCRDKFSDPAAFHGHLNEDMTCTRPPKEDLEQQDSPLGNSELIRQRQFTKLIGKNPRSARLQNRLAAVTACFEDDPIDEESFGEVTCPICGEAAVTNFTEHILSSHQELDIQVERVEESTLRCKACGITFAICDLLTHNNSCTGSKGLNYVAQRKTAQISTPKSAPKPKMNISYPPGIGTSSVEKMDKEDLLSLEVLREALTCGVCKRVGKKMNIIAECLRSHGVYRCAICFNSFLSKEQNSLHLKKCHANNAGRVICPICRIVRSNAGQLTSHMYNTHWLPVLQENAVDIRANKLLNQMQETDTSVNETDKDESLNSTAESSAVEPEAEDTEESSSLGLKELFSSSEPAAEEGTAGVENSSEVRVSTVVTETNEVEVPQ</sequence>
<evidence type="ECO:0000256" key="5">
    <source>
        <dbReference type="ARBA" id="ARBA00023242"/>
    </source>
</evidence>
<keyword evidence="1" id="KW-0479">Metal-binding</keyword>
<dbReference type="Pfam" id="PF00651">
    <property type="entry name" value="BTB"/>
    <property type="match status" value="1"/>
</dbReference>
<dbReference type="SMART" id="SM00225">
    <property type="entry name" value="BTB"/>
    <property type="match status" value="1"/>
</dbReference>
<dbReference type="PANTHER" id="PTHR24394">
    <property type="entry name" value="ZINC FINGER PROTEIN"/>
    <property type="match status" value="1"/>
</dbReference>
<dbReference type="InterPro" id="IPR000210">
    <property type="entry name" value="BTB/POZ_dom"/>
</dbReference>
<feature type="domain" description="BTB" evidence="8">
    <location>
        <begin position="41"/>
        <end position="107"/>
    </location>
</feature>
<keyword evidence="4" id="KW-0862">Zinc</keyword>
<dbReference type="PROSITE" id="PS00028">
    <property type="entry name" value="ZINC_FINGER_C2H2_1"/>
    <property type="match status" value="3"/>
</dbReference>
<evidence type="ECO:0000259" key="8">
    <source>
        <dbReference type="PROSITE" id="PS50097"/>
    </source>
</evidence>
<comment type="caution">
    <text evidence="10">The sequence shown here is derived from an EMBL/GenBank/DDBJ whole genome shotgun (WGS) entry which is preliminary data.</text>
</comment>
<evidence type="ECO:0000259" key="9">
    <source>
        <dbReference type="PROSITE" id="PS50157"/>
    </source>
</evidence>
<organism evidence="10 11">
    <name type="scientific">Allacma fusca</name>
    <dbReference type="NCBI Taxonomy" id="39272"/>
    <lineage>
        <taxon>Eukaryota</taxon>
        <taxon>Metazoa</taxon>
        <taxon>Ecdysozoa</taxon>
        <taxon>Arthropoda</taxon>
        <taxon>Hexapoda</taxon>
        <taxon>Collembola</taxon>
        <taxon>Symphypleona</taxon>
        <taxon>Sminthuridae</taxon>
        <taxon>Allacma</taxon>
    </lineage>
</organism>
<keyword evidence="11" id="KW-1185">Reference proteome</keyword>
<keyword evidence="2" id="KW-0677">Repeat</keyword>
<feature type="region of interest" description="Disordered" evidence="7">
    <location>
        <begin position="751"/>
        <end position="770"/>
    </location>
</feature>
<evidence type="ECO:0000313" key="10">
    <source>
        <dbReference type="EMBL" id="CAG7728568.1"/>
    </source>
</evidence>
<dbReference type="GO" id="GO:0005634">
    <property type="term" value="C:nucleus"/>
    <property type="evidence" value="ECO:0007669"/>
    <property type="project" value="TreeGrafter"/>
</dbReference>
<dbReference type="InterPro" id="IPR013087">
    <property type="entry name" value="Znf_C2H2_type"/>
</dbReference>